<accession>A0A0C1R1U6</accession>
<dbReference type="PANTHER" id="PTHR34047">
    <property type="entry name" value="NUCLEAR INTRON MATURASE 1, MITOCHONDRIAL-RELATED"/>
    <property type="match status" value="1"/>
</dbReference>
<dbReference type="PROSITE" id="PS50878">
    <property type="entry name" value="RT_POL"/>
    <property type="match status" value="1"/>
</dbReference>
<dbReference type="GO" id="GO:0003676">
    <property type="term" value="F:nucleic acid binding"/>
    <property type="evidence" value="ECO:0007669"/>
    <property type="project" value="InterPro"/>
</dbReference>
<dbReference type="Pfam" id="PF01844">
    <property type="entry name" value="HNH"/>
    <property type="match status" value="1"/>
</dbReference>
<sequence length="552" mass="63979">MSYISTTNGLRKPLEDWSQINWRRINKAVKNLRQRIFLAKRLGNFKKLRNLQKLMQRSYANLLLSVRKITQTNKGKATAGIDKEIINTPEQRVKLVNNWSGGNQDPTKRVMIPKANGKFRPLGIPTVRDRIEQAIIVNSLEPEWEAVFEPNSYGFRCGRSCHDAIAQNWIRLNASPNARHTWVLEADIKGFFDNIAHESILRQLGNFPRRNLIKGWLKAGFIFEGTYNPTETGTPQGGVISPLLANIGLHGLETFIKSTNPKLGVIRYADDFIVTARDKGSLENVQIQIQQWLLERGLNLSAEKTFITSMADGFDFLGFNHRHYNGKLLIKPSKKKVLGFCKRIGQEIKAMNGCEQEVVIKRLNPILRGFANYYKGVVSKETFEYVKSRIWQYLWHWAKRRHPNKNTKWVRKRYFKTINGNKWTFATSTSDRRGQQKDLILYPIAYTPIERHIKVKGEASPDDPSLKEYWEKRHQKLGYSYWERNSRNYKIAQNQNWKCPNCGEPLFNGKEIETHHIVPVAQGGLDDLENLRHLHKACHKQVHTKPKSTRLK</sequence>
<comment type="caution">
    <text evidence="2">The sequence shown here is derived from an EMBL/GenBank/DDBJ whole genome shotgun (WGS) entry which is preliminary data.</text>
</comment>
<dbReference type="InterPro" id="IPR051083">
    <property type="entry name" value="GrpII_Intron_Splice-Mob/Def"/>
</dbReference>
<gene>
    <name evidence="2" type="ORF">DA73_0214760</name>
</gene>
<dbReference type="InterPro" id="IPR003615">
    <property type="entry name" value="HNH_nuc"/>
</dbReference>
<evidence type="ECO:0000259" key="1">
    <source>
        <dbReference type="PROSITE" id="PS50878"/>
    </source>
</evidence>
<dbReference type="SMART" id="SM00507">
    <property type="entry name" value="HNHc"/>
    <property type="match status" value="1"/>
</dbReference>
<protein>
    <submittedName>
        <fullName evidence="2">Maturase</fullName>
    </submittedName>
</protein>
<dbReference type="InterPro" id="IPR030931">
    <property type="entry name" value="Group_II_RT_mat"/>
</dbReference>
<dbReference type="GO" id="GO:0008270">
    <property type="term" value="F:zinc ion binding"/>
    <property type="evidence" value="ECO:0007669"/>
    <property type="project" value="InterPro"/>
</dbReference>
<dbReference type="InterPro" id="IPR000477">
    <property type="entry name" value="RT_dom"/>
</dbReference>
<dbReference type="InterPro" id="IPR002711">
    <property type="entry name" value="HNH"/>
</dbReference>
<dbReference type="InterPro" id="IPR025960">
    <property type="entry name" value="RVT_N"/>
</dbReference>
<dbReference type="CDD" id="cd00085">
    <property type="entry name" value="HNHc"/>
    <property type="match status" value="1"/>
</dbReference>
<proteinExistence type="predicted"/>
<organism evidence="2">
    <name type="scientific">Tolypothrix bouteillei VB521301</name>
    <dbReference type="NCBI Taxonomy" id="1479485"/>
    <lineage>
        <taxon>Bacteria</taxon>
        <taxon>Bacillati</taxon>
        <taxon>Cyanobacteriota</taxon>
        <taxon>Cyanophyceae</taxon>
        <taxon>Nostocales</taxon>
        <taxon>Tolypothrichaceae</taxon>
        <taxon>Tolypothrix</taxon>
    </lineage>
</organism>
<dbReference type="InterPro" id="IPR013597">
    <property type="entry name" value="Mat_intron_G2"/>
</dbReference>
<evidence type="ECO:0000313" key="2">
    <source>
        <dbReference type="EMBL" id="KIE11599.1"/>
    </source>
</evidence>
<dbReference type="GO" id="GO:0004519">
    <property type="term" value="F:endonuclease activity"/>
    <property type="evidence" value="ECO:0007669"/>
    <property type="project" value="InterPro"/>
</dbReference>
<dbReference type="CDD" id="cd01651">
    <property type="entry name" value="RT_G2_intron"/>
    <property type="match status" value="1"/>
</dbReference>
<dbReference type="Pfam" id="PF13655">
    <property type="entry name" value="RVT_N"/>
    <property type="match status" value="1"/>
</dbReference>
<dbReference type="NCBIfam" id="TIGR04416">
    <property type="entry name" value="group_II_RT_mat"/>
    <property type="match status" value="1"/>
</dbReference>
<dbReference type="InterPro" id="IPR043502">
    <property type="entry name" value="DNA/RNA_pol_sf"/>
</dbReference>
<reference evidence="2" key="1">
    <citation type="journal article" date="2015" name="Genome Announc.">
        <title>Draft Genome Sequence of Tolypothrix boutellei Strain VB521301.</title>
        <authorList>
            <person name="Chandrababunaidu M.M."/>
            <person name="Singh D."/>
            <person name="Sen D."/>
            <person name="Bhan S."/>
            <person name="Das S."/>
            <person name="Gupta A."/>
            <person name="Adhikary S.P."/>
            <person name="Tripathy S."/>
        </authorList>
    </citation>
    <scope>NUCLEOTIDE SEQUENCE</scope>
    <source>
        <strain evidence="2">VB521301</strain>
    </source>
</reference>
<dbReference type="PANTHER" id="PTHR34047:SF10">
    <property type="entry name" value="GROUP II INTRON-ASSOCIATED OPEN READING FRAME"/>
    <property type="match status" value="1"/>
</dbReference>
<dbReference type="OrthoDB" id="468044at2"/>
<dbReference type="Pfam" id="PF08388">
    <property type="entry name" value="GIIM"/>
    <property type="match status" value="1"/>
</dbReference>
<dbReference type="Gene3D" id="1.10.30.50">
    <property type="match status" value="1"/>
</dbReference>
<dbReference type="SUPFAM" id="SSF56672">
    <property type="entry name" value="DNA/RNA polymerases"/>
    <property type="match status" value="1"/>
</dbReference>
<dbReference type="Pfam" id="PF00078">
    <property type="entry name" value="RVT_1"/>
    <property type="match status" value="1"/>
</dbReference>
<dbReference type="STRING" id="1479485.DA73_0214760"/>
<dbReference type="AlphaFoldDB" id="A0A0C1R1U6"/>
<feature type="domain" description="Reverse transcriptase" evidence="1">
    <location>
        <begin position="93"/>
        <end position="321"/>
    </location>
</feature>
<dbReference type="EMBL" id="JHEG02000046">
    <property type="protein sequence ID" value="KIE11599.1"/>
    <property type="molecule type" value="Genomic_DNA"/>
</dbReference>
<name>A0A0C1R1U6_9CYAN</name>